<dbReference type="InterPro" id="IPR005500">
    <property type="entry name" value="DUF309"/>
</dbReference>
<reference evidence="3" key="2">
    <citation type="journal article" date="2016" name="Int. J. Syst. Evol. Microbiol.">
        <title>Complete genome sequence and cell structure of Limnochorda pilosa, a Gram-negative spore-former within the phylum Firmicutes.</title>
        <authorList>
            <person name="Watanabe M."/>
            <person name="Kojima H."/>
            <person name="Fukui M."/>
        </authorList>
    </citation>
    <scope>NUCLEOTIDE SEQUENCE [LARGE SCALE GENOMIC DNA]</scope>
    <source>
        <strain evidence="3">HC45</strain>
    </source>
</reference>
<dbReference type="SUPFAM" id="SSF140663">
    <property type="entry name" value="TTHA0068-like"/>
    <property type="match status" value="1"/>
</dbReference>
<dbReference type="Proteomes" id="UP000065807">
    <property type="component" value="Chromosome"/>
</dbReference>
<feature type="region of interest" description="Disordered" evidence="1">
    <location>
        <begin position="105"/>
        <end position="137"/>
    </location>
</feature>
<dbReference type="OrthoDB" id="165483at2"/>
<proteinExistence type="predicted"/>
<protein>
    <recommendedName>
        <fullName evidence="4">DUF309 domain-containing protein</fullName>
    </recommendedName>
</protein>
<accession>A0A0K2SJZ2</accession>
<evidence type="ECO:0000256" key="1">
    <source>
        <dbReference type="SAM" id="MobiDB-lite"/>
    </source>
</evidence>
<organism evidence="2 3">
    <name type="scientific">Limnochorda pilosa</name>
    <dbReference type="NCBI Taxonomy" id="1555112"/>
    <lineage>
        <taxon>Bacteria</taxon>
        <taxon>Bacillati</taxon>
        <taxon>Bacillota</taxon>
        <taxon>Limnochordia</taxon>
        <taxon>Limnochordales</taxon>
        <taxon>Limnochordaceae</taxon>
        <taxon>Limnochorda</taxon>
    </lineage>
</organism>
<feature type="compositionally biased region" description="Pro residues" evidence="1">
    <location>
        <begin position="112"/>
        <end position="122"/>
    </location>
</feature>
<reference evidence="3" key="1">
    <citation type="submission" date="2015-07" db="EMBL/GenBank/DDBJ databases">
        <title>Complete genome sequence and phylogenetic analysis of Limnochorda pilosa.</title>
        <authorList>
            <person name="Watanabe M."/>
            <person name="Kojima H."/>
            <person name="Fukui M."/>
        </authorList>
    </citation>
    <scope>NUCLEOTIDE SEQUENCE [LARGE SCALE GENOMIC DNA]</scope>
    <source>
        <strain evidence="3">HC45</strain>
    </source>
</reference>
<gene>
    <name evidence="2" type="ORF">LIP_1483</name>
</gene>
<dbReference type="STRING" id="1555112.LIP_1483"/>
<dbReference type="AlphaFoldDB" id="A0A0K2SJZ2"/>
<name>A0A0K2SJZ2_LIMPI</name>
<sequence>MSGASRFQAEFLRFLELFNQELFWESHEVLEGAWRRNRSPFYQGLIIYASAFVHAQRANPAGVVKQMAKARTRLEPYRPHHLGLDVEEILHQASRWTRLAQQALAGPGLSPLEPPPPFPRLSPDPGLIRGDEPELPP</sequence>
<dbReference type="InterPro" id="IPR023203">
    <property type="entry name" value="TTHA0068_sf"/>
</dbReference>
<dbReference type="Gene3D" id="1.10.3450.10">
    <property type="entry name" value="TTHA0068-like"/>
    <property type="match status" value="1"/>
</dbReference>
<dbReference type="Pfam" id="PF03745">
    <property type="entry name" value="DUF309"/>
    <property type="match status" value="1"/>
</dbReference>
<dbReference type="EMBL" id="AP014924">
    <property type="protein sequence ID" value="BAS27332.1"/>
    <property type="molecule type" value="Genomic_DNA"/>
</dbReference>
<dbReference type="KEGG" id="lpil:LIP_1483"/>
<dbReference type="RefSeq" id="WP_068136044.1">
    <property type="nucleotide sequence ID" value="NZ_AP014924.1"/>
</dbReference>
<keyword evidence="3" id="KW-1185">Reference proteome</keyword>
<evidence type="ECO:0000313" key="3">
    <source>
        <dbReference type="Proteomes" id="UP000065807"/>
    </source>
</evidence>
<evidence type="ECO:0000313" key="2">
    <source>
        <dbReference type="EMBL" id="BAS27332.1"/>
    </source>
</evidence>
<evidence type="ECO:0008006" key="4">
    <source>
        <dbReference type="Google" id="ProtNLM"/>
    </source>
</evidence>